<keyword evidence="3" id="KW-0862">Zinc</keyword>
<dbReference type="GO" id="GO:0016846">
    <property type="term" value="F:carbon-sulfur lyase activity"/>
    <property type="evidence" value="ECO:0007669"/>
    <property type="project" value="InterPro"/>
</dbReference>
<gene>
    <name evidence="6" type="ORF">B7Z01_10400</name>
</gene>
<dbReference type="Gene3D" id="3.90.1590.10">
    <property type="entry name" value="glutathione-dependent formaldehyde- activating enzyme (gfa)"/>
    <property type="match status" value="1"/>
</dbReference>
<feature type="domain" description="CENP-V/GFA" evidence="5">
    <location>
        <begin position="2"/>
        <end position="116"/>
    </location>
</feature>
<dbReference type="Pfam" id="PF04828">
    <property type="entry name" value="GFA"/>
    <property type="match status" value="1"/>
</dbReference>
<dbReference type="PANTHER" id="PTHR33337:SF40">
    <property type="entry name" value="CENP-V_GFA DOMAIN-CONTAINING PROTEIN-RELATED"/>
    <property type="match status" value="1"/>
</dbReference>
<organism evidence="6 7">
    <name type="scientific">Brevundimonas subvibrioides</name>
    <dbReference type="NCBI Taxonomy" id="74313"/>
    <lineage>
        <taxon>Bacteria</taxon>
        <taxon>Pseudomonadati</taxon>
        <taxon>Pseudomonadota</taxon>
        <taxon>Alphaproteobacteria</taxon>
        <taxon>Caulobacterales</taxon>
        <taxon>Caulobacteraceae</taxon>
        <taxon>Brevundimonas</taxon>
    </lineage>
</organism>
<keyword evidence="2" id="KW-0479">Metal-binding</keyword>
<sequence length="132" mass="14100">MLTGGCHCGAIRYETADEAIHHALCHCIDCRKAAGAPAVAWALAPADQVSITGDPVWYASSADGRRGFCGACGTGLFYTNDVIFPGQIDIQSATLDDPDAIPLQGQIQIAERIGWMGHLDRLPAFERYPEAP</sequence>
<name>A0A258FKC6_9CAUL</name>
<dbReference type="PROSITE" id="PS51891">
    <property type="entry name" value="CENP_V_GFA"/>
    <property type="match status" value="1"/>
</dbReference>
<dbReference type="EMBL" id="NCEB01000020">
    <property type="protein sequence ID" value="OYX32776.1"/>
    <property type="molecule type" value="Genomic_DNA"/>
</dbReference>
<dbReference type="InterPro" id="IPR011057">
    <property type="entry name" value="Mss4-like_sf"/>
</dbReference>
<dbReference type="PANTHER" id="PTHR33337">
    <property type="entry name" value="GFA DOMAIN-CONTAINING PROTEIN"/>
    <property type="match status" value="1"/>
</dbReference>
<evidence type="ECO:0000313" key="7">
    <source>
        <dbReference type="Proteomes" id="UP000215595"/>
    </source>
</evidence>
<evidence type="ECO:0000256" key="1">
    <source>
        <dbReference type="ARBA" id="ARBA00005495"/>
    </source>
</evidence>
<protein>
    <submittedName>
        <fullName evidence="6">Aldehyde-activating protein</fullName>
    </submittedName>
</protein>
<proteinExistence type="inferred from homology"/>
<dbReference type="GO" id="GO:0046872">
    <property type="term" value="F:metal ion binding"/>
    <property type="evidence" value="ECO:0007669"/>
    <property type="project" value="UniProtKB-KW"/>
</dbReference>
<dbReference type="SUPFAM" id="SSF51316">
    <property type="entry name" value="Mss4-like"/>
    <property type="match status" value="1"/>
</dbReference>
<evidence type="ECO:0000256" key="2">
    <source>
        <dbReference type="ARBA" id="ARBA00022723"/>
    </source>
</evidence>
<reference evidence="6 7" key="1">
    <citation type="submission" date="2017-03" db="EMBL/GenBank/DDBJ databases">
        <title>Lifting the veil on microbial sulfur biogeochemistry in mining wastewaters.</title>
        <authorList>
            <person name="Kantor R.S."/>
            <person name="Colenbrander Nelson T."/>
            <person name="Marshall S."/>
            <person name="Bennett D."/>
            <person name="Apte S."/>
            <person name="Camacho D."/>
            <person name="Thomas B.C."/>
            <person name="Warren L.A."/>
            <person name="Banfield J.F."/>
        </authorList>
    </citation>
    <scope>NUCLEOTIDE SEQUENCE [LARGE SCALE GENOMIC DNA]</scope>
    <source>
        <strain evidence="6">32-69-9</strain>
    </source>
</reference>
<comment type="caution">
    <text evidence="6">The sequence shown here is derived from an EMBL/GenBank/DDBJ whole genome shotgun (WGS) entry which is preliminary data.</text>
</comment>
<dbReference type="AlphaFoldDB" id="A0A258FKC6"/>
<evidence type="ECO:0000259" key="5">
    <source>
        <dbReference type="PROSITE" id="PS51891"/>
    </source>
</evidence>
<dbReference type="Proteomes" id="UP000215595">
    <property type="component" value="Unassembled WGS sequence"/>
</dbReference>
<accession>A0A258FKC6</accession>
<keyword evidence="4" id="KW-0456">Lyase</keyword>
<evidence type="ECO:0000313" key="6">
    <source>
        <dbReference type="EMBL" id="OYX32776.1"/>
    </source>
</evidence>
<dbReference type="InterPro" id="IPR006913">
    <property type="entry name" value="CENP-V/GFA"/>
</dbReference>
<evidence type="ECO:0000256" key="4">
    <source>
        <dbReference type="ARBA" id="ARBA00023239"/>
    </source>
</evidence>
<evidence type="ECO:0000256" key="3">
    <source>
        <dbReference type="ARBA" id="ARBA00022833"/>
    </source>
</evidence>
<comment type="similarity">
    <text evidence="1">Belongs to the Gfa family.</text>
</comment>